<organism evidence="2 3">
    <name type="scientific">Sphenodon punctatus</name>
    <name type="common">Tuatara</name>
    <name type="synonym">Hatteria punctata</name>
    <dbReference type="NCBI Taxonomy" id="8508"/>
    <lineage>
        <taxon>Eukaryota</taxon>
        <taxon>Metazoa</taxon>
        <taxon>Chordata</taxon>
        <taxon>Craniata</taxon>
        <taxon>Vertebrata</taxon>
        <taxon>Euteleostomi</taxon>
        <taxon>Lepidosauria</taxon>
        <taxon>Sphenodontia</taxon>
        <taxon>Sphenodontidae</taxon>
        <taxon>Sphenodon</taxon>
    </lineage>
</organism>
<dbReference type="Proteomes" id="UP000694392">
    <property type="component" value="Unplaced"/>
</dbReference>
<dbReference type="Ensembl" id="ENSSPUT00000022463.1">
    <property type="protein sequence ID" value="ENSSPUP00000021062.1"/>
    <property type="gene ID" value="ENSSPUG00000016191.1"/>
</dbReference>
<dbReference type="Pfam" id="PF14825">
    <property type="entry name" value="CFAP77"/>
    <property type="match status" value="1"/>
</dbReference>
<dbReference type="GeneTree" id="ENSGT00390000014476"/>
<sequence>PVSSVLFLLDSSRWERLPRRLSVSQICPPPRRPMTLVEVQRGSENERLGVARDTMLQNRLILKPELGKPWRNCHALPGYNFNYGLYIHGLDGGVPEAIGHWNAIKPTPPTQKEKEKPRDYKAMNRRAIKAGYVTAPENNLYHQLKDTRRRDDDGRRFKKDPPNVPPDMAYGRPPRPSTPFFDLLQHRYRERWMDQQRVVSVAKQAEQKQKIHKGKLYETRTTILRKYQPPRKSDPLWHLGTKFLPNLRKDEGACRRGTVPVCTALAGHPSQGGYPVTCRTLLFQWVGLPIS</sequence>
<gene>
    <name evidence="2" type="primary">CFAP77</name>
</gene>
<proteinExistence type="predicted"/>
<reference evidence="2" key="2">
    <citation type="submission" date="2025-09" db="UniProtKB">
        <authorList>
            <consortium name="Ensembl"/>
        </authorList>
    </citation>
    <scope>IDENTIFICATION</scope>
</reference>
<evidence type="ECO:0000313" key="3">
    <source>
        <dbReference type="Proteomes" id="UP000694392"/>
    </source>
</evidence>
<evidence type="ECO:0000256" key="1">
    <source>
        <dbReference type="SAM" id="MobiDB-lite"/>
    </source>
</evidence>
<dbReference type="AlphaFoldDB" id="A0A8D0LAN6"/>
<protein>
    <submittedName>
        <fullName evidence="2">Cilia and flagella associated protein 77</fullName>
    </submittedName>
</protein>
<dbReference type="InterPro" id="IPR029147">
    <property type="entry name" value="CFAP77"/>
</dbReference>
<keyword evidence="3" id="KW-1185">Reference proteome</keyword>
<feature type="region of interest" description="Disordered" evidence="1">
    <location>
        <begin position="147"/>
        <end position="176"/>
    </location>
</feature>
<dbReference type="GO" id="GO:0160112">
    <property type="term" value="C:axonemal B tubule inner sheath"/>
    <property type="evidence" value="ECO:0007669"/>
    <property type="project" value="Ensembl"/>
</dbReference>
<name>A0A8D0LAN6_SPHPU</name>
<dbReference type="GO" id="GO:0030317">
    <property type="term" value="P:flagellated sperm motility"/>
    <property type="evidence" value="ECO:0007669"/>
    <property type="project" value="Ensembl"/>
</dbReference>
<dbReference type="PANTHER" id="PTHR28617:SF1">
    <property type="entry name" value="CILIA- AND FLAGELLA-ASSOCIATED PROTEIN 77"/>
    <property type="match status" value="1"/>
</dbReference>
<accession>A0A8D0LAN6</accession>
<dbReference type="GO" id="GO:0036126">
    <property type="term" value="C:sperm flagellum"/>
    <property type="evidence" value="ECO:0007669"/>
    <property type="project" value="Ensembl"/>
</dbReference>
<evidence type="ECO:0000313" key="2">
    <source>
        <dbReference type="Ensembl" id="ENSSPUP00000021062.1"/>
    </source>
</evidence>
<dbReference type="PANTHER" id="PTHR28617">
    <property type="entry name" value="CILIA- AND FLAGELLA-ASSOCIATED PROTEIN 77"/>
    <property type="match status" value="1"/>
</dbReference>
<reference evidence="2" key="1">
    <citation type="submission" date="2025-08" db="UniProtKB">
        <authorList>
            <consortium name="Ensembl"/>
        </authorList>
    </citation>
    <scope>IDENTIFICATION</scope>
</reference>
<feature type="compositionally biased region" description="Basic and acidic residues" evidence="1">
    <location>
        <begin position="147"/>
        <end position="161"/>
    </location>
</feature>